<dbReference type="PANTHER" id="PTHR10519:SF20">
    <property type="entry name" value="G-PROTEIN COUPLED RECEPTOR 156-RELATED"/>
    <property type="match status" value="1"/>
</dbReference>
<evidence type="ECO:0000256" key="6">
    <source>
        <dbReference type="ARBA" id="ARBA00023170"/>
    </source>
</evidence>
<feature type="region of interest" description="Disordered" evidence="9">
    <location>
        <begin position="898"/>
        <end position="968"/>
    </location>
</feature>
<evidence type="ECO:0000256" key="1">
    <source>
        <dbReference type="ARBA" id="ARBA00004141"/>
    </source>
</evidence>
<evidence type="ECO:0000256" key="2">
    <source>
        <dbReference type="ARBA" id="ARBA00022692"/>
    </source>
</evidence>
<dbReference type="EMBL" id="DAKRPA010000165">
    <property type="protein sequence ID" value="DAZ96520.1"/>
    <property type="molecule type" value="Genomic_DNA"/>
</dbReference>
<dbReference type="AlphaFoldDB" id="A0AAV2YR90"/>
<feature type="transmembrane region" description="Helical" evidence="10">
    <location>
        <begin position="708"/>
        <end position="729"/>
    </location>
</feature>
<feature type="chain" id="PRO_5043562152" description="G-protein coupled receptors family 3 profile domain-containing protein" evidence="11">
    <location>
        <begin position="44"/>
        <end position="968"/>
    </location>
</feature>
<feature type="compositionally biased region" description="Low complexity" evidence="9">
    <location>
        <begin position="949"/>
        <end position="968"/>
    </location>
</feature>
<dbReference type="PROSITE" id="PS50259">
    <property type="entry name" value="G_PROTEIN_RECEP_F3_4"/>
    <property type="match status" value="1"/>
</dbReference>
<reference evidence="13" key="2">
    <citation type="journal article" date="2023" name="Microbiol Resour">
        <title>Decontamination and Annotation of the Draft Genome Sequence of the Oomycete Lagenidium giganteum ARSEF 373.</title>
        <authorList>
            <person name="Morgan W.R."/>
            <person name="Tartar A."/>
        </authorList>
    </citation>
    <scope>NUCLEOTIDE SEQUENCE</scope>
    <source>
        <strain evidence="13">ARSEF 373</strain>
    </source>
</reference>
<evidence type="ECO:0000256" key="9">
    <source>
        <dbReference type="SAM" id="MobiDB-lite"/>
    </source>
</evidence>
<feature type="signal peptide" evidence="11">
    <location>
        <begin position="1"/>
        <end position="43"/>
    </location>
</feature>
<feature type="transmembrane region" description="Helical" evidence="10">
    <location>
        <begin position="832"/>
        <end position="856"/>
    </location>
</feature>
<evidence type="ECO:0000313" key="13">
    <source>
        <dbReference type="EMBL" id="DAZ96520.1"/>
    </source>
</evidence>
<dbReference type="PANTHER" id="PTHR10519">
    <property type="entry name" value="GABA-B RECEPTOR"/>
    <property type="match status" value="1"/>
</dbReference>
<evidence type="ECO:0000256" key="4">
    <source>
        <dbReference type="ARBA" id="ARBA00023040"/>
    </source>
</evidence>
<keyword evidence="14" id="KW-1185">Reference proteome</keyword>
<dbReference type="Proteomes" id="UP001146120">
    <property type="component" value="Unassembled WGS sequence"/>
</dbReference>
<proteinExistence type="predicted"/>
<evidence type="ECO:0000259" key="12">
    <source>
        <dbReference type="PROSITE" id="PS50259"/>
    </source>
</evidence>
<evidence type="ECO:0000256" key="11">
    <source>
        <dbReference type="SAM" id="SignalP"/>
    </source>
</evidence>
<dbReference type="Pfam" id="PF00003">
    <property type="entry name" value="7tm_3"/>
    <property type="match status" value="1"/>
</dbReference>
<organism evidence="13 14">
    <name type="scientific">Lagenidium giganteum</name>
    <dbReference type="NCBI Taxonomy" id="4803"/>
    <lineage>
        <taxon>Eukaryota</taxon>
        <taxon>Sar</taxon>
        <taxon>Stramenopiles</taxon>
        <taxon>Oomycota</taxon>
        <taxon>Peronosporomycetes</taxon>
        <taxon>Pythiales</taxon>
        <taxon>Pythiaceae</taxon>
    </lineage>
</organism>
<evidence type="ECO:0000256" key="8">
    <source>
        <dbReference type="ARBA" id="ARBA00023224"/>
    </source>
</evidence>
<evidence type="ECO:0000256" key="7">
    <source>
        <dbReference type="ARBA" id="ARBA00023180"/>
    </source>
</evidence>
<evidence type="ECO:0000256" key="10">
    <source>
        <dbReference type="SAM" id="Phobius"/>
    </source>
</evidence>
<comment type="caution">
    <text evidence="13">The sequence shown here is derived from an EMBL/GenBank/DDBJ whole genome shotgun (WGS) entry which is preliminary data.</text>
</comment>
<feature type="transmembrane region" description="Helical" evidence="10">
    <location>
        <begin position="798"/>
        <end position="820"/>
    </location>
</feature>
<accession>A0AAV2YR90</accession>
<keyword evidence="8" id="KW-0807">Transducer</keyword>
<keyword evidence="5 10" id="KW-0472">Membrane</keyword>
<dbReference type="InterPro" id="IPR017978">
    <property type="entry name" value="GPCR_3_C"/>
</dbReference>
<sequence length="968" mass="106613">MPARVTQRGLRIHCRGCRHVPSHARVFSVISVFLCWLSSSCSGVPLAPNQLLGTCLTDEWVARIETELGVSATARDARGQLVHPFLRRALQTTRFQFNDDRTNSSDLIYQPDCVPDGAAVYGVGSRLDADGHVVNVGRLNGSVIVELNGWASHSLTSMVFAILAAEVYGYDVAMYAYTDTKTLTQRMSSVRSGKCTPTHVNLEVWGTSIQADLQVYANETYTAGGTGYFGRSGLYTTTEFIRDGLNTTKNSPSFSADFWRDYRRSKGLISQLPVSRLLNDSHFFPPTEIACGKSFGCKDYCSKSAACTAREASGKECLVVVMMYDYYDPGYLQATLENNGVPAYFCFLGYDGAQSYVVAAQAKRDPVAFYHYEPDPFHFQHPGVFDRVFLPQADPVAVMRATGTFGDRGYGNKSSNPVSVDFPTTELVKYASNVVQDNQPLAGLVSQLSISSMHVNQLLRLYVNASAASTTEDPFFEAACSWVRDNFEEWEPWLGRLPTCTFFKHVQYTLGQCNDTNNSVRTITFAWQQPDPRNKSIAYNCDGGLRLPTTLQTSRSCDWLATNTRTWSLWLETLPSCDGSFYTYTVDACDANAKRQVTFQWMIPDPANASLSLECVGGVALPKPVTLDCDFTPTSSSPFIGVTVVSALQMALIVGAMGWVYYRREQPIVKRSQFEFLELMLLGGLQLCIATVFYGGSPSSVRCALRPVLLSTGFTLLFGSLVVKSIRVYRVFLSGAMKRVVVTTKDMYKILNVMLLVDALVIAAWYIVDFPGPALTNEQLVVLNGGTVTNASCLSYSIIFSVLLIFWKAILLAMGIFFSFKIRKVPSDFQESFWIFSAAVVVLFGSVLVLPLAYMVEMPATQFYAIFASSVLGCSALVIGFMLVPKVMRLNEQAVESRKARTTTSEMPSETSMPRSNPSEDGRLKHNKVMAYESDKSSRGTRVIRVTPAKAAASRSAVSARSTASGGV</sequence>
<feature type="transmembrane region" description="Helical" evidence="10">
    <location>
        <begin position="862"/>
        <end position="884"/>
    </location>
</feature>
<dbReference type="CDD" id="cd15047">
    <property type="entry name" value="7tmC_GABA-B-like"/>
    <property type="match status" value="1"/>
</dbReference>
<feature type="domain" description="G-protein coupled receptors family 3 profile" evidence="12">
    <location>
        <begin position="638"/>
        <end position="890"/>
    </location>
</feature>
<feature type="compositionally biased region" description="Low complexity" evidence="9">
    <location>
        <begin position="902"/>
        <end position="914"/>
    </location>
</feature>
<feature type="transmembrane region" description="Helical" evidence="10">
    <location>
        <begin position="674"/>
        <end position="696"/>
    </location>
</feature>
<keyword evidence="6" id="KW-0675">Receptor</keyword>
<feature type="transmembrane region" description="Helical" evidence="10">
    <location>
        <begin position="750"/>
        <end position="768"/>
    </location>
</feature>
<evidence type="ECO:0000313" key="14">
    <source>
        <dbReference type="Proteomes" id="UP001146120"/>
    </source>
</evidence>
<keyword evidence="3 10" id="KW-1133">Transmembrane helix</keyword>
<gene>
    <name evidence="13" type="ORF">N0F65_008071</name>
</gene>
<dbReference type="GO" id="GO:0038039">
    <property type="term" value="C:G protein-coupled receptor heterodimeric complex"/>
    <property type="evidence" value="ECO:0007669"/>
    <property type="project" value="TreeGrafter"/>
</dbReference>
<evidence type="ECO:0000256" key="5">
    <source>
        <dbReference type="ARBA" id="ARBA00023136"/>
    </source>
</evidence>
<comment type="subcellular location">
    <subcellularLocation>
        <location evidence="1">Membrane</location>
        <topology evidence="1">Multi-pass membrane protein</topology>
    </subcellularLocation>
</comment>
<protein>
    <recommendedName>
        <fullName evidence="12">G-protein coupled receptors family 3 profile domain-containing protein</fullName>
    </recommendedName>
</protein>
<reference evidence="13" key="1">
    <citation type="submission" date="2022-11" db="EMBL/GenBank/DDBJ databases">
        <authorList>
            <person name="Morgan W.R."/>
            <person name="Tartar A."/>
        </authorList>
    </citation>
    <scope>NUCLEOTIDE SEQUENCE</scope>
    <source>
        <strain evidence="13">ARSEF 373</strain>
    </source>
</reference>
<name>A0AAV2YR90_9STRA</name>
<dbReference type="InterPro" id="IPR002455">
    <property type="entry name" value="GPCR3_GABA-B"/>
</dbReference>
<feature type="transmembrane region" description="Helical" evidence="10">
    <location>
        <begin position="639"/>
        <end position="662"/>
    </location>
</feature>
<dbReference type="GO" id="GO:0004965">
    <property type="term" value="F:G protein-coupled GABA receptor activity"/>
    <property type="evidence" value="ECO:0007669"/>
    <property type="project" value="InterPro"/>
</dbReference>
<keyword evidence="7" id="KW-0325">Glycoprotein</keyword>
<keyword evidence="11" id="KW-0732">Signal</keyword>
<evidence type="ECO:0000256" key="3">
    <source>
        <dbReference type="ARBA" id="ARBA00022989"/>
    </source>
</evidence>
<keyword evidence="2 10" id="KW-0812">Transmembrane</keyword>
<keyword evidence="4" id="KW-0297">G-protein coupled receptor</keyword>